<dbReference type="PANTHER" id="PTHR11552:SF147">
    <property type="entry name" value="CHOLINE DEHYDROGENASE, MITOCHONDRIAL"/>
    <property type="match status" value="1"/>
</dbReference>
<keyword evidence="2" id="KW-0472">Membrane</keyword>
<dbReference type="Gene3D" id="3.50.50.60">
    <property type="entry name" value="FAD/NAD(P)-binding domain"/>
    <property type="match status" value="1"/>
</dbReference>
<dbReference type="OrthoDB" id="269227at2759"/>
<dbReference type="PANTHER" id="PTHR11552">
    <property type="entry name" value="GLUCOSE-METHANOL-CHOLINE GMC OXIDOREDUCTASE"/>
    <property type="match status" value="1"/>
</dbReference>
<keyword evidence="3" id="KW-1185">Reference proteome</keyword>
<accession>A0A9C6XSJ5</accession>
<dbReference type="AlphaFoldDB" id="A0A9C6XSJ5"/>
<reference evidence="4" key="1">
    <citation type="submission" date="2025-08" db="UniProtKB">
        <authorList>
            <consortium name="RefSeq"/>
        </authorList>
    </citation>
    <scope>IDENTIFICATION</scope>
    <source>
        <tissue evidence="4">Whole organism</tissue>
    </source>
</reference>
<keyword evidence="2" id="KW-1133">Transmembrane helix</keyword>
<protein>
    <submittedName>
        <fullName evidence="4">Uncharacterized protein LOC127750900</fullName>
    </submittedName>
</protein>
<evidence type="ECO:0000313" key="4">
    <source>
        <dbReference type="RefSeq" id="XP_052129538.1"/>
    </source>
</evidence>
<dbReference type="GO" id="GO:0050660">
    <property type="term" value="F:flavin adenine dinucleotide binding"/>
    <property type="evidence" value="ECO:0007669"/>
    <property type="project" value="InterPro"/>
</dbReference>
<gene>
    <name evidence="4" type="primary">LOC127750900</name>
</gene>
<name>A0A9C6XSJ5_FRAOC</name>
<proteinExistence type="inferred from homology"/>
<keyword evidence="2" id="KW-0812">Transmembrane</keyword>
<dbReference type="RefSeq" id="XP_052129538.1">
    <property type="nucleotide sequence ID" value="XM_052273578.1"/>
</dbReference>
<sequence length="188" mass="20236">MEAATTTLLASGAQNACPAVSLFTLFFVTLSARRDRDELKRPPPPLQSPAFDFIVVGGGSAGSVLASRLSEVQHWRVLLLEAGGTEPPETQVPATYRCVALDLGDPLIPSITASCTPRPVHRLPTPYPPNISPTPPYLPTCECSRLEFPVAWSLLTPAVACHFLALSFGEKPIRFRNICMSPTPTLSL</sequence>
<feature type="transmembrane region" description="Helical" evidence="2">
    <location>
        <begin position="12"/>
        <end position="32"/>
    </location>
</feature>
<comment type="similarity">
    <text evidence="1">Belongs to the GMC oxidoreductase family.</text>
</comment>
<dbReference type="SUPFAM" id="SSF51905">
    <property type="entry name" value="FAD/NAD(P)-binding domain"/>
    <property type="match status" value="1"/>
</dbReference>
<feature type="non-terminal residue" evidence="4">
    <location>
        <position position="188"/>
    </location>
</feature>
<dbReference type="KEGG" id="foc:127750900"/>
<dbReference type="GO" id="GO:0016491">
    <property type="term" value="F:oxidoreductase activity"/>
    <property type="evidence" value="ECO:0007669"/>
    <property type="project" value="TreeGrafter"/>
</dbReference>
<dbReference type="InterPro" id="IPR036188">
    <property type="entry name" value="FAD/NAD-bd_sf"/>
</dbReference>
<evidence type="ECO:0000256" key="2">
    <source>
        <dbReference type="SAM" id="Phobius"/>
    </source>
</evidence>
<organism evidence="3 4">
    <name type="scientific">Frankliniella occidentalis</name>
    <name type="common">Western flower thrips</name>
    <name type="synonym">Euthrips occidentalis</name>
    <dbReference type="NCBI Taxonomy" id="133901"/>
    <lineage>
        <taxon>Eukaryota</taxon>
        <taxon>Metazoa</taxon>
        <taxon>Ecdysozoa</taxon>
        <taxon>Arthropoda</taxon>
        <taxon>Hexapoda</taxon>
        <taxon>Insecta</taxon>
        <taxon>Pterygota</taxon>
        <taxon>Neoptera</taxon>
        <taxon>Paraneoptera</taxon>
        <taxon>Thysanoptera</taxon>
        <taxon>Terebrantia</taxon>
        <taxon>Thripoidea</taxon>
        <taxon>Thripidae</taxon>
        <taxon>Frankliniella</taxon>
    </lineage>
</organism>
<dbReference type="InterPro" id="IPR012132">
    <property type="entry name" value="GMC_OxRdtase"/>
</dbReference>
<evidence type="ECO:0000256" key="1">
    <source>
        <dbReference type="ARBA" id="ARBA00010790"/>
    </source>
</evidence>
<dbReference type="GeneID" id="127750900"/>
<dbReference type="Proteomes" id="UP000504606">
    <property type="component" value="Unplaced"/>
</dbReference>
<evidence type="ECO:0000313" key="3">
    <source>
        <dbReference type="Proteomes" id="UP000504606"/>
    </source>
</evidence>